<organism evidence="4 5">
    <name type="scientific">Corynebacterium oculi</name>
    <dbReference type="NCBI Taxonomy" id="1544416"/>
    <lineage>
        <taxon>Bacteria</taxon>
        <taxon>Bacillati</taxon>
        <taxon>Actinomycetota</taxon>
        <taxon>Actinomycetes</taxon>
        <taxon>Mycobacteriales</taxon>
        <taxon>Corynebacteriaceae</taxon>
        <taxon>Corynebacterium</taxon>
    </lineage>
</organism>
<evidence type="ECO:0000256" key="3">
    <source>
        <dbReference type="SAM" id="MobiDB-lite"/>
    </source>
</evidence>
<dbReference type="Pfam" id="PF04012">
    <property type="entry name" value="PspA_IM30"/>
    <property type="match status" value="1"/>
</dbReference>
<feature type="coiled-coil region" evidence="2">
    <location>
        <begin position="48"/>
        <end position="164"/>
    </location>
</feature>
<dbReference type="Proteomes" id="UP000050517">
    <property type="component" value="Unassembled WGS sequence"/>
</dbReference>
<protein>
    <submittedName>
        <fullName evidence="4">PspA/IM30 family protein</fullName>
    </submittedName>
</protein>
<feature type="region of interest" description="Disordered" evidence="3">
    <location>
        <begin position="237"/>
        <end position="263"/>
    </location>
</feature>
<dbReference type="OrthoDB" id="3542619at2"/>
<dbReference type="STRING" id="1544416.Cocul_01546"/>
<dbReference type="InterPro" id="IPR007157">
    <property type="entry name" value="PspA_VIPP1"/>
</dbReference>
<evidence type="ECO:0000256" key="1">
    <source>
        <dbReference type="ARBA" id="ARBA00043985"/>
    </source>
</evidence>
<sequence length="263" mass="28588">MANPFSTGWKYLKASLDQKIDENADPKVQIHQAAEAAKRQHQEITEQAAAIIGNKRQLEMKLDRLLKERDSLQNQAKQAITMADQATAEGNSARATEYTNTAEVLASQLVSVEQQIEELKASHHQAALAAEQAQQKQRESEARLKEQMSQIDQLRAQVDQAKMQEASNEAMGAITATADDSTPTLDGVREKIERRYATALGAQELAEGSMTSRMDEIAAAGRDMQASARLDQICAELRGGPDGADKNAAALEQGTGEGRGEVD</sequence>
<evidence type="ECO:0000313" key="5">
    <source>
        <dbReference type="Proteomes" id="UP000050517"/>
    </source>
</evidence>
<keyword evidence="2" id="KW-0175">Coiled coil</keyword>
<evidence type="ECO:0000313" key="4">
    <source>
        <dbReference type="EMBL" id="KQB84735.1"/>
    </source>
</evidence>
<dbReference type="AlphaFoldDB" id="A0A0Q0YQL3"/>
<dbReference type="EMBL" id="LKST01000002">
    <property type="protein sequence ID" value="KQB84735.1"/>
    <property type="molecule type" value="Genomic_DNA"/>
</dbReference>
<comment type="similarity">
    <text evidence="1">Belongs to the PspA/Vipp/IM30 family.</text>
</comment>
<comment type="caution">
    <text evidence="4">The sequence shown here is derived from an EMBL/GenBank/DDBJ whole genome shotgun (WGS) entry which is preliminary data.</text>
</comment>
<keyword evidence="5" id="KW-1185">Reference proteome</keyword>
<accession>A0A0Q0YQL3</accession>
<evidence type="ECO:0000256" key="2">
    <source>
        <dbReference type="SAM" id="Coils"/>
    </source>
</evidence>
<name>A0A0Q0YQL3_9CORY</name>
<proteinExistence type="inferred from homology"/>
<gene>
    <name evidence="4" type="ORF">Cocul_01546</name>
</gene>
<dbReference type="PATRIC" id="fig|1544416.3.peg.1552"/>
<reference evidence="4 5" key="1">
    <citation type="submission" date="2015-10" db="EMBL/GenBank/DDBJ databases">
        <title>Corynebacteirum lowii and Corynebacterium oculi species nova, derived from human clinical disease and and emended description of Corynebacterium mastiditis.</title>
        <authorList>
            <person name="Bernard K."/>
            <person name="Pacheco A.L."/>
            <person name="Mcdougall C."/>
            <person name="Burtx T."/>
            <person name="Weibe D."/>
            <person name="Tyler S."/>
            <person name="Olson A.B."/>
            <person name="Cnockaert M."/>
            <person name="Eguchi H."/>
            <person name="Kuwahara T."/>
            <person name="Nakayama-Imaohji H."/>
            <person name="Boudewijins M."/>
            <person name="Van Hoecke F."/>
            <person name="Bernier A.-M."/>
            <person name="Vandamme P."/>
        </authorList>
    </citation>
    <scope>NUCLEOTIDE SEQUENCE [LARGE SCALE GENOMIC DNA]</scope>
    <source>
        <strain evidence="4 5">NML 130210</strain>
    </source>
</reference>
<dbReference type="RefSeq" id="WP_055122616.1">
    <property type="nucleotide sequence ID" value="NZ_LKST01000002.1"/>
</dbReference>